<dbReference type="InterPro" id="IPR008979">
    <property type="entry name" value="Galactose-bd-like_sf"/>
</dbReference>
<organism evidence="2">
    <name type="scientific">Burkholderia phage vB_BgluM-SURPRISE13</name>
    <dbReference type="NCBI Taxonomy" id="3159457"/>
    <lineage>
        <taxon>Viruses</taxon>
    </lineage>
</organism>
<dbReference type="EMBL" id="PP856017">
    <property type="protein sequence ID" value="XBS47676.1"/>
    <property type="molecule type" value="Genomic_DNA"/>
</dbReference>
<feature type="domain" description="F5/8 type C" evidence="1">
    <location>
        <begin position="70"/>
        <end position="164"/>
    </location>
</feature>
<evidence type="ECO:0000313" key="2">
    <source>
        <dbReference type="EMBL" id="XBS47676.1"/>
    </source>
</evidence>
<dbReference type="InterPro" id="IPR000421">
    <property type="entry name" value="FA58C"/>
</dbReference>
<gene>
    <name evidence="2" type="ORF">SURPRISE13_090</name>
</gene>
<accession>A0AAU7PF77</accession>
<dbReference type="Gene3D" id="2.60.120.260">
    <property type="entry name" value="Galactose-binding domain-like"/>
    <property type="match status" value="1"/>
</dbReference>
<dbReference type="SUPFAM" id="SSF49785">
    <property type="entry name" value="Galactose-binding domain-like"/>
    <property type="match status" value="1"/>
</dbReference>
<evidence type="ECO:0000259" key="1">
    <source>
        <dbReference type="Pfam" id="PF00754"/>
    </source>
</evidence>
<dbReference type="Pfam" id="PF00754">
    <property type="entry name" value="F5_F8_type_C"/>
    <property type="match status" value="1"/>
</dbReference>
<sequence>MHESMLLKKKSVAAGSYRYVKLNHITANGTQYNCVTIGEIQMFDSTGSTNWCRQSGVIATASGFYHDGVNPDQVASQAIDGILDTSAAHRWTSNPDSRATNFSTTPFWFLLDFGVARAIDSVKLALISGNGQDPVHFTIEGSNDGSSFTVFKEVNRGVYVTNTFTEVLAV</sequence>
<reference evidence="2" key="1">
    <citation type="submission" date="2024-05" db="EMBL/GenBank/DDBJ databases">
        <title>Isolation and characterization of the novel Burkholderia jumbo bacteriophage Surprise13.</title>
        <authorList>
            <person name="Supina B.S.I."/>
            <person name="Dennis J."/>
        </authorList>
    </citation>
    <scope>NUCLEOTIDE SEQUENCE</scope>
</reference>
<proteinExistence type="predicted"/>
<protein>
    <recommendedName>
        <fullName evidence="1">F5/8 type C domain-containing protein</fullName>
    </recommendedName>
</protein>
<name>A0AAU7PF77_9VIRU</name>